<evidence type="ECO:0000259" key="2">
    <source>
        <dbReference type="Pfam" id="PF03732"/>
    </source>
</evidence>
<feature type="region of interest" description="Disordered" evidence="1">
    <location>
        <begin position="1083"/>
        <end position="1113"/>
    </location>
</feature>
<evidence type="ECO:0000259" key="3">
    <source>
        <dbReference type="Pfam" id="PF20167"/>
    </source>
</evidence>
<dbReference type="AlphaFoldDB" id="A0A843X6V9"/>
<feature type="region of interest" description="Disordered" evidence="1">
    <location>
        <begin position="290"/>
        <end position="332"/>
    </location>
</feature>
<feature type="region of interest" description="Disordered" evidence="1">
    <location>
        <begin position="382"/>
        <end position="405"/>
    </location>
</feature>
<keyword evidence="5" id="KW-1185">Reference proteome</keyword>
<gene>
    <name evidence="4" type="ORF">Taro_045841</name>
</gene>
<dbReference type="InterPro" id="IPR046796">
    <property type="entry name" value="Transposase_32_dom"/>
</dbReference>
<evidence type="ECO:0000256" key="1">
    <source>
        <dbReference type="SAM" id="MobiDB-lite"/>
    </source>
</evidence>
<dbReference type="EMBL" id="NMUH01005496">
    <property type="protein sequence ID" value="MQM12920.1"/>
    <property type="molecule type" value="Genomic_DNA"/>
</dbReference>
<organism evidence="4 5">
    <name type="scientific">Colocasia esculenta</name>
    <name type="common">Wild taro</name>
    <name type="synonym">Arum esculentum</name>
    <dbReference type="NCBI Taxonomy" id="4460"/>
    <lineage>
        <taxon>Eukaryota</taxon>
        <taxon>Viridiplantae</taxon>
        <taxon>Streptophyta</taxon>
        <taxon>Embryophyta</taxon>
        <taxon>Tracheophyta</taxon>
        <taxon>Spermatophyta</taxon>
        <taxon>Magnoliopsida</taxon>
        <taxon>Liliopsida</taxon>
        <taxon>Araceae</taxon>
        <taxon>Aroideae</taxon>
        <taxon>Colocasieae</taxon>
        <taxon>Colocasia</taxon>
    </lineage>
</organism>
<feature type="compositionally biased region" description="Low complexity" evidence="1">
    <location>
        <begin position="295"/>
        <end position="321"/>
    </location>
</feature>
<dbReference type="Pfam" id="PF20167">
    <property type="entry name" value="Transposase_32"/>
    <property type="match status" value="1"/>
</dbReference>
<feature type="region of interest" description="Disordered" evidence="1">
    <location>
        <begin position="800"/>
        <end position="829"/>
    </location>
</feature>
<sequence>MPSQGKVQEEVSAEESVAQPQVAPAAAAAAGGQQQQEYQPQPQQYADWFPLAEQFFRNLYQGAYQLRQAAAGVQPPVPPPVVPEQQVEPEVEQPERQQRSGTGSTQAGRRRTTVMEDRTALLERFLHLLPPMFSGEYDLDKAESWTHELEHIFETMECAEEDQVRVAVYQIKGVAHEWWRVQRQTHFQGQRLDHITWQRFLEVFHGEYFPDYARRERRDQFHELVQGDLIVSQYHQRFIRLLRHVPHVASSEQACAERFIAGLRPDLRWGVTAHMCNTLGEAMAKATALSRETWQPQQQQYQQQQQGGASSSSGSCLLSGADGAGSRGVSPGLQSSQYSRVLSRAAKMQFATHVACRATSGEIAPRGMSRSSSIQFSTCSSYPSTSTLPSSRHLVSSSRGSTSSGSAVSAATVVPVVPVVAAVSSAPATTAAAAAPAGAAAWAWSWSRDGTHLGAGIGIKLGYRPGPPWALGPVLRVATGTLAMTWSRQNGLIECQAHAALTRPGHPSRLLFQSSRFDHLFGVAPGTAFATRSAPESPFAEDATILEVAILWQRHSRSPQDRDTLEHCDLVATATAVATWLLPLPGTPVLESLLREYSGLRVCSSWQPSRRTLELRGKWRHGTVVWPDYGGYCVSYLALTRREGETSQQRQGARRAEETRRYILYPFRVSGSVGGDRENRVLGVGRGSEVSGFSTLEEGKLPREAICRPHRGTTTSRSMAPIEDIVPEEWDTAPPERSEGGQTGVTRDIPSMINTPLMGKEVEANPAIGEDGEDLEPSSTSLVPLIHPCPIISMAPKAKKLASCRRPSSSRAGDDDRAPTERRTKLRDDRLPELVVPPYLFPNLQPLFDTQEWTSFLYSHTVYSPTAVRDFFNHLGFSKDKHFYTTVKGTTFQLTANLISKALQIPNSGADILTHTRDASVYYHLLTLEDYDGTKKIAKMNANSFPPLNRMIHHIFTTMIVPKHGSRELVTDLHKSLFTFFLRCEPINLPVLMLGLILQCFYQPRRSIPFACPITSLMRFIGIDIPDSECITLNSRISFDLTTAHIMGYKLIDGVVTPELKGKAPAIAMDVDHEIDAADANAVDDDEEADDEDSQSESLDAPGDSASDADVESSLRDLLAQMQLQMSTRFDKLHAHLDTVDTSIEALANTRVQLQLQLTRLQTELQDTPQAPAPPANDAA</sequence>
<proteinExistence type="predicted"/>
<feature type="domain" description="Putative plant transposon protein" evidence="3">
    <location>
        <begin position="852"/>
        <end position="1023"/>
    </location>
</feature>
<comment type="caution">
    <text evidence="4">The sequence shown here is derived from an EMBL/GenBank/DDBJ whole genome shotgun (WGS) entry which is preliminary data.</text>
</comment>
<feature type="compositionally biased region" description="Basic and acidic residues" evidence="1">
    <location>
        <begin position="812"/>
        <end position="829"/>
    </location>
</feature>
<evidence type="ECO:0008006" key="6">
    <source>
        <dbReference type="Google" id="ProtNLM"/>
    </source>
</evidence>
<dbReference type="Proteomes" id="UP000652761">
    <property type="component" value="Unassembled WGS sequence"/>
</dbReference>
<protein>
    <recommendedName>
        <fullName evidence="6">Retrotransposon gag domain-containing protein</fullName>
    </recommendedName>
</protein>
<feature type="domain" description="Retrotransposon gag" evidence="2">
    <location>
        <begin position="166"/>
        <end position="265"/>
    </location>
</feature>
<evidence type="ECO:0000313" key="4">
    <source>
        <dbReference type="EMBL" id="MQM12920.1"/>
    </source>
</evidence>
<accession>A0A843X6V9</accession>
<reference evidence="4" key="1">
    <citation type="submission" date="2017-07" db="EMBL/GenBank/DDBJ databases">
        <title>Taro Niue Genome Assembly and Annotation.</title>
        <authorList>
            <person name="Atibalentja N."/>
            <person name="Keating K."/>
            <person name="Fields C.J."/>
        </authorList>
    </citation>
    <scope>NUCLEOTIDE SEQUENCE</scope>
    <source>
        <strain evidence="4">Niue_2</strain>
        <tissue evidence="4">Leaf</tissue>
    </source>
</reference>
<dbReference type="InterPro" id="IPR005162">
    <property type="entry name" value="Retrotrans_gag_dom"/>
</dbReference>
<feature type="region of interest" description="Disordered" evidence="1">
    <location>
        <begin position="731"/>
        <end position="750"/>
    </location>
</feature>
<feature type="region of interest" description="Disordered" evidence="1">
    <location>
        <begin position="1"/>
        <end position="42"/>
    </location>
</feature>
<evidence type="ECO:0000313" key="5">
    <source>
        <dbReference type="Proteomes" id="UP000652761"/>
    </source>
</evidence>
<feature type="compositionally biased region" description="Low complexity" evidence="1">
    <location>
        <begin position="14"/>
        <end position="42"/>
    </location>
</feature>
<name>A0A843X6V9_COLES</name>
<dbReference type="OrthoDB" id="1936908at2759"/>
<dbReference type="Pfam" id="PF03732">
    <property type="entry name" value="Retrotrans_gag"/>
    <property type="match status" value="1"/>
</dbReference>
<feature type="region of interest" description="Disordered" evidence="1">
    <location>
        <begin position="75"/>
        <end position="112"/>
    </location>
</feature>
<feature type="compositionally biased region" description="Acidic residues" evidence="1">
    <location>
        <begin position="1083"/>
        <end position="1095"/>
    </location>
</feature>